<evidence type="ECO:0000256" key="4">
    <source>
        <dbReference type="ARBA" id="ARBA00022723"/>
    </source>
</evidence>
<keyword evidence="5" id="KW-0863">Zinc-finger</keyword>
<evidence type="ECO:0000256" key="11">
    <source>
        <dbReference type="SAM" id="Phobius"/>
    </source>
</evidence>
<evidence type="ECO:0000256" key="1">
    <source>
        <dbReference type="ARBA" id="ARBA00004141"/>
    </source>
</evidence>
<evidence type="ECO:0000256" key="8">
    <source>
        <dbReference type="ARBA" id="ARBA00022989"/>
    </source>
</evidence>
<keyword evidence="2" id="KW-0808">Transferase</keyword>
<keyword evidence="4" id="KW-0479">Metal-binding</keyword>
<dbReference type="PROSITE" id="PS51292">
    <property type="entry name" value="ZF_RING_CH"/>
    <property type="match status" value="1"/>
</dbReference>
<dbReference type="InterPro" id="IPR011016">
    <property type="entry name" value="Znf_RING-CH"/>
</dbReference>
<name>A0A8H7Q8Q2_9FUNG</name>
<evidence type="ECO:0000259" key="12">
    <source>
        <dbReference type="PROSITE" id="PS51292"/>
    </source>
</evidence>
<keyword evidence="6" id="KW-0833">Ubl conjugation pathway</keyword>
<dbReference type="SUPFAM" id="SSF57850">
    <property type="entry name" value="RING/U-box"/>
    <property type="match status" value="1"/>
</dbReference>
<dbReference type="Proteomes" id="UP000612746">
    <property type="component" value="Unassembled WGS sequence"/>
</dbReference>
<evidence type="ECO:0000256" key="10">
    <source>
        <dbReference type="SAM" id="MobiDB-lite"/>
    </source>
</evidence>
<reference evidence="13" key="1">
    <citation type="submission" date="2020-12" db="EMBL/GenBank/DDBJ databases">
        <title>Metabolic potential, ecology and presence of endohyphal bacteria is reflected in genomic diversity of Mucoromycotina.</title>
        <authorList>
            <person name="Muszewska A."/>
            <person name="Okrasinska A."/>
            <person name="Steczkiewicz K."/>
            <person name="Drgas O."/>
            <person name="Orlowska M."/>
            <person name="Perlinska-Lenart U."/>
            <person name="Aleksandrzak-Piekarczyk T."/>
            <person name="Szatraj K."/>
            <person name="Zielenkiewicz U."/>
            <person name="Pilsyk S."/>
            <person name="Malc E."/>
            <person name="Mieczkowski P."/>
            <person name="Kruszewska J.S."/>
            <person name="Biernat P."/>
            <person name="Pawlowska J."/>
        </authorList>
    </citation>
    <scope>NUCLEOTIDE SEQUENCE</scope>
    <source>
        <strain evidence="13">WA0000051536</strain>
    </source>
</reference>
<keyword evidence="9 11" id="KW-0472">Membrane</keyword>
<evidence type="ECO:0000256" key="5">
    <source>
        <dbReference type="ARBA" id="ARBA00022771"/>
    </source>
</evidence>
<feature type="transmembrane region" description="Helical" evidence="11">
    <location>
        <begin position="188"/>
        <end position="214"/>
    </location>
</feature>
<dbReference type="GO" id="GO:0016740">
    <property type="term" value="F:transferase activity"/>
    <property type="evidence" value="ECO:0007669"/>
    <property type="project" value="UniProtKB-KW"/>
</dbReference>
<dbReference type="OrthoDB" id="264354at2759"/>
<sequence length="274" mass="31319">MSKASEQLPRRMLRRQGGFYDEDDCLPNEVSAPDSVPAVDPQPSKSLIRTSRSLTRHVHRFCKICLSDEEADSTDGQLYSPCNCRGSMQYVHIRCLEEWKEEQRFLRRPIRCEQCSYVYPSNTMSLSRQVAHWVLYGLPMKLIVHILDLSNDSVVYVAEGTHISIRRAYELVRPMTLKVLYTVDTTHLLLGFVLFGLVSAAGYPAFGFVCMSLLQQREFSSRQDVSDLRTTHNTVVMVALCGAFRGVYELYSQVEQTSPGRLPVRRQLTHNMDS</sequence>
<accession>A0A8H7Q8Q2</accession>
<evidence type="ECO:0000256" key="6">
    <source>
        <dbReference type="ARBA" id="ARBA00022786"/>
    </source>
</evidence>
<keyword evidence="3 11" id="KW-0812">Transmembrane</keyword>
<evidence type="ECO:0000256" key="3">
    <source>
        <dbReference type="ARBA" id="ARBA00022692"/>
    </source>
</evidence>
<evidence type="ECO:0000313" key="14">
    <source>
        <dbReference type="Proteomes" id="UP000612746"/>
    </source>
</evidence>
<keyword evidence="7" id="KW-0862">Zinc</keyword>
<dbReference type="EMBL" id="JAEPRA010000002">
    <property type="protein sequence ID" value="KAG2187908.1"/>
    <property type="molecule type" value="Genomic_DNA"/>
</dbReference>
<keyword evidence="14" id="KW-1185">Reference proteome</keyword>
<comment type="caution">
    <text evidence="13">The sequence shown here is derived from an EMBL/GenBank/DDBJ whole genome shotgun (WGS) entry which is preliminary data.</text>
</comment>
<dbReference type="GO" id="GO:0008270">
    <property type="term" value="F:zinc ion binding"/>
    <property type="evidence" value="ECO:0007669"/>
    <property type="project" value="UniProtKB-KW"/>
</dbReference>
<proteinExistence type="predicted"/>
<dbReference type="SMART" id="SM00744">
    <property type="entry name" value="RINGv"/>
    <property type="match status" value="1"/>
</dbReference>
<dbReference type="GO" id="GO:0016020">
    <property type="term" value="C:membrane"/>
    <property type="evidence" value="ECO:0007669"/>
    <property type="project" value="UniProtKB-SubCell"/>
</dbReference>
<evidence type="ECO:0000256" key="9">
    <source>
        <dbReference type="ARBA" id="ARBA00023136"/>
    </source>
</evidence>
<feature type="region of interest" description="Disordered" evidence="10">
    <location>
        <begin position="1"/>
        <end position="23"/>
    </location>
</feature>
<evidence type="ECO:0000256" key="2">
    <source>
        <dbReference type="ARBA" id="ARBA00022679"/>
    </source>
</evidence>
<gene>
    <name evidence="13" type="ORF">INT44_000658</name>
</gene>
<dbReference type="AlphaFoldDB" id="A0A8H7Q8Q2"/>
<dbReference type="Gene3D" id="3.30.40.10">
    <property type="entry name" value="Zinc/RING finger domain, C3HC4 (zinc finger)"/>
    <property type="match status" value="1"/>
</dbReference>
<dbReference type="CDD" id="cd16495">
    <property type="entry name" value="RING_CH-C4HC3_MARCH"/>
    <property type="match status" value="1"/>
</dbReference>
<dbReference type="PANTHER" id="PTHR46065:SF3">
    <property type="entry name" value="FI20425P1"/>
    <property type="match status" value="1"/>
</dbReference>
<comment type="subcellular location">
    <subcellularLocation>
        <location evidence="1">Membrane</location>
        <topology evidence="1">Multi-pass membrane protein</topology>
    </subcellularLocation>
</comment>
<dbReference type="PANTHER" id="PTHR46065">
    <property type="entry name" value="E3 UBIQUITIN-PROTEIN LIGASE MARCH 2/3 FAMILY MEMBER"/>
    <property type="match status" value="1"/>
</dbReference>
<organism evidence="13 14">
    <name type="scientific">Umbelopsis vinacea</name>
    <dbReference type="NCBI Taxonomy" id="44442"/>
    <lineage>
        <taxon>Eukaryota</taxon>
        <taxon>Fungi</taxon>
        <taxon>Fungi incertae sedis</taxon>
        <taxon>Mucoromycota</taxon>
        <taxon>Mucoromycotina</taxon>
        <taxon>Umbelopsidomycetes</taxon>
        <taxon>Umbelopsidales</taxon>
        <taxon>Umbelopsidaceae</taxon>
        <taxon>Umbelopsis</taxon>
    </lineage>
</organism>
<feature type="domain" description="RING-CH-type" evidence="12">
    <location>
        <begin position="54"/>
        <end position="122"/>
    </location>
</feature>
<protein>
    <recommendedName>
        <fullName evidence="12">RING-CH-type domain-containing protein</fullName>
    </recommendedName>
</protein>
<evidence type="ECO:0000256" key="7">
    <source>
        <dbReference type="ARBA" id="ARBA00022833"/>
    </source>
</evidence>
<dbReference type="InterPro" id="IPR013083">
    <property type="entry name" value="Znf_RING/FYVE/PHD"/>
</dbReference>
<keyword evidence="8 11" id="KW-1133">Transmembrane helix</keyword>
<dbReference type="Pfam" id="PF12906">
    <property type="entry name" value="RINGv"/>
    <property type="match status" value="1"/>
</dbReference>
<evidence type="ECO:0000313" key="13">
    <source>
        <dbReference type="EMBL" id="KAG2187908.1"/>
    </source>
</evidence>